<dbReference type="OrthoDB" id="10249667at2759"/>
<dbReference type="NCBIfam" id="TIGR00451">
    <property type="entry name" value="unchar_dom_2"/>
    <property type="match status" value="1"/>
</dbReference>
<evidence type="ECO:0000256" key="2">
    <source>
        <dbReference type="ARBA" id="ARBA00022490"/>
    </source>
</evidence>
<comment type="function">
    <text evidence="3">Involved in translation.</text>
</comment>
<feature type="domain" description="PUA" evidence="4">
    <location>
        <begin position="90"/>
        <end position="172"/>
    </location>
</feature>
<evidence type="ECO:0000259" key="4">
    <source>
        <dbReference type="SMART" id="SM00359"/>
    </source>
</evidence>
<keyword evidence="6" id="KW-1185">Reference proteome</keyword>
<dbReference type="Gene3D" id="3.10.400.20">
    <property type="match status" value="1"/>
</dbReference>
<comment type="subcellular location">
    <subcellularLocation>
        <location evidence="1 3">Cytoplasm</location>
    </subcellularLocation>
</comment>
<sequence length="181" mass="20099">MFKKDLSAGAKSKVKSSVQRGIRAKVLETYPKLEPCIDDIMPKKSQLDLVKLPDRVSLYVLDDHPLFYQHMDDPLIPHLKLVHQYPQCFKHLRIDRGAIRFVLSGATLMVPGLTSAGGWLPDKDQEVKAGEIVTITAEGKEEVCMIGILEVGSEEMKAKKKGVAMSAGHYLGDGLWKLDLS</sequence>
<evidence type="ECO:0000313" key="6">
    <source>
        <dbReference type="Proteomes" id="UP000054466"/>
    </source>
</evidence>
<dbReference type="VEuPathDB" id="FungiDB:PV07_03172"/>
<dbReference type="CDD" id="cd11609">
    <property type="entry name" value="MCT1_N"/>
    <property type="match status" value="1"/>
</dbReference>
<accession>A0A0D2CNG4</accession>
<protein>
    <recommendedName>
        <fullName evidence="3">Translation machinery-associated protein 20</fullName>
    </recommendedName>
</protein>
<dbReference type="GO" id="GO:0005737">
    <property type="term" value="C:cytoplasm"/>
    <property type="evidence" value="ECO:0007669"/>
    <property type="project" value="UniProtKB-SubCell"/>
</dbReference>
<dbReference type="SUPFAM" id="SSF88697">
    <property type="entry name" value="PUA domain-like"/>
    <property type="match status" value="1"/>
</dbReference>
<evidence type="ECO:0000256" key="1">
    <source>
        <dbReference type="ARBA" id="ARBA00004496"/>
    </source>
</evidence>
<organism evidence="5 6">
    <name type="scientific">Cladophialophora immunda</name>
    <dbReference type="NCBI Taxonomy" id="569365"/>
    <lineage>
        <taxon>Eukaryota</taxon>
        <taxon>Fungi</taxon>
        <taxon>Dikarya</taxon>
        <taxon>Ascomycota</taxon>
        <taxon>Pezizomycotina</taxon>
        <taxon>Eurotiomycetes</taxon>
        <taxon>Chaetothyriomycetidae</taxon>
        <taxon>Chaetothyriales</taxon>
        <taxon>Herpotrichiellaceae</taxon>
        <taxon>Cladophialophora</taxon>
    </lineage>
</organism>
<dbReference type="GeneID" id="27342366"/>
<evidence type="ECO:0000256" key="3">
    <source>
        <dbReference type="PIRNR" id="PIRNR005067"/>
    </source>
</evidence>
<dbReference type="GO" id="GO:0003723">
    <property type="term" value="F:RNA binding"/>
    <property type="evidence" value="ECO:0007669"/>
    <property type="project" value="InterPro"/>
</dbReference>
<dbReference type="Proteomes" id="UP000054466">
    <property type="component" value="Unassembled WGS sequence"/>
</dbReference>
<dbReference type="HOGENOM" id="CLU_090468_0_1_1"/>
<dbReference type="InterPro" id="IPR041366">
    <property type="entry name" value="Pre-PUA"/>
</dbReference>
<dbReference type="PROSITE" id="PS50890">
    <property type="entry name" value="PUA"/>
    <property type="match status" value="1"/>
</dbReference>
<name>A0A0D2CNG4_9EURO</name>
<comment type="similarity">
    <text evidence="3">Belongs to the TMA20 family.</text>
</comment>
<dbReference type="SMART" id="SM00359">
    <property type="entry name" value="PUA"/>
    <property type="match status" value="1"/>
</dbReference>
<dbReference type="PIRSF" id="PIRSF005067">
    <property type="entry name" value="Tma_RNA-bind_prd"/>
    <property type="match status" value="1"/>
</dbReference>
<evidence type="ECO:0000313" key="5">
    <source>
        <dbReference type="EMBL" id="KIW31530.1"/>
    </source>
</evidence>
<dbReference type="Pfam" id="PF17832">
    <property type="entry name" value="Pre-PUA"/>
    <property type="match status" value="1"/>
</dbReference>
<gene>
    <name evidence="5" type="ORF">PV07_03172</name>
</gene>
<proteinExistence type="inferred from homology"/>
<dbReference type="GO" id="GO:0001731">
    <property type="term" value="P:formation of translation preinitiation complex"/>
    <property type="evidence" value="ECO:0007669"/>
    <property type="project" value="TreeGrafter"/>
</dbReference>
<dbReference type="InterPro" id="IPR002478">
    <property type="entry name" value="PUA"/>
</dbReference>
<dbReference type="PANTHER" id="PTHR22798">
    <property type="entry name" value="MCT-1 PROTEIN"/>
    <property type="match status" value="1"/>
</dbReference>
<dbReference type="EMBL" id="KN847041">
    <property type="protein sequence ID" value="KIW31530.1"/>
    <property type="molecule type" value="Genomic_DNA"/>
</dbReference>
<dbReference type="InterPro" id="IPR004521">
    <property type="entry name" value="Uncharacterised_CHP00451"/>
</dbReference>
<dbReference type="AlphaFoldDB" id="A0A0D2CNG4"/>
<keyword evidence="2 3" id="KW-0963">Cytoplasm</keyword>
<dbReference type="InterPro" id="IPR016437">
    <property type="entry name" value="MCT-1/Tma20"/>
</dbReference>
<dbReference type="STRING" id="569365.A0A0D2CNG4"/>
<reference evidence="5 6" key="1">
    <citation type="submission" date="2015-01" db="EMBL/GenBank/DDBJ databases">
        <title>The Genome Sequence of Cladophialophora immunda CBS83496.</title>
        <authorList>
            <consortium name="The Broad Institute Genomics Platform"/>
            <person name="Cuomo C."/>
            <person name="de Hoog S."/>
            <person name="Gorbushina A."/>
            <person name="Stielow B."/>
            <person name="Teixiera M."/>
            <person name="Abouelleil A."/>
            <person name="Chapman S.B."/>
            <person name="Priest M."/>
            <person name="Young S.K."/>
            <person name="Wortman J."/>
            <person name="Nusbaum C."/>
            <person name="Birren B."/>
        </authorList>
    </citation>
    <scope>NUCLEOTIDE SEQUENCE [LARGE SCALE GENOMIC DNA]</scope>
    <source>
        <strain evidence="5 6">CBS 83496</strain>
    </source>
</reference>
<dbReference type="RefSeq" id="XP_016251746.1">
    <property type="nucleotide sequence ID" value="XM_016389844.1"/>
</dbReference>
<dbReference type="InterPro" id="IPR015947">
    <property type="entry name" value="PUA-like_sf"/>
</dbReference>
<dbReference type="PANTHER" id="PTHR22798:SF0">
    <property type="entry name" value="MALIGNANT T-CELL-AMPLIFIED SEQUENCE 1"/>
    <property type="match status" value="1"/>
</dbReference>
<dbReference type="Pfam" id="PF01472">
    <property type="entry name" value="PUA"/>
    <property type="match status" value="1"/>
</dbReference>